<evidence type="ECO:0000256" key="5">
    <source>
        <dbReference type="ARBA" id="ARBA00023136"/>
    </source>
</evidence>
<dbReference type="SUPFAM" id="SSF103481">
    <property type="entry name" value="Multidrug resistance efflux transporter EmrE"/>
    <property type="match status" value="2"/>
</dbReference>
<proteinExistence type="predicted"/>
<dbReference type="InterPro" id="IPR000620">
    <property type="entry name" value="EamA_dom"/>
</dbReference>
<dbReference type="InterPro" id="IPR037185">
    <property type="entry name" value="EmrE-like"/>
</dbReference>
<feature type="transmembrane region" description="Helical" evidence="6">
    <location>
        <begin position="115"/>
        <end position="132"/>
    </location>
</feature>
<dbReference type="EMBL" id="CP033578">
    <property type="protein sequence ID" value="AYV23503.1"/>
    <property type="molecule type" value="Genomic_DNA"/>
</dbReference>
<evidence type="ECO:0000256" key="4">
    <source>
        <dbReference type="ARBA" id="ARBA00022989"/>
    </source>
</evidence>
<sequence length="305" mass="32544">MSNAIESSQTSSKPQYVKGLMFALSGAALFSLKPILIKIAFQYGGDATTIMSLRAFSSLPFYLLVLCILCRSAETRQHVRRHGWQAALVGVLGYYVASYLDIAALEYISAQLERLLIFLFPSFVVLFSWVFLGQAPSKLVLKAVGIGYLGIGFIIAHDLQSFGGEVWKGSGLAIASAIVFAAYLMLSKNIISKIGSELFTSIGMGSAGLAILVHLSLSGISPSDWSFPLILLGIILGIFCTVLPSYLIAAGMARLTATELSVTSNIGPGITALAAVFVLGEAFTVYHAVGLCLVLYSVYSMKQAN</sequence>
<reference evidence="8 9" key="1">
    <citation type="submission" date="2018-11" db="EMBL/GenBank/DDBJ databases">
        <title>Complete Genome Sequence of Vbrio mediterranei 117-T6: a Potential Pathogen Bacteria Isolated from the Conchocelis of Pyropia.</title>
        <authorList>
            <person name="Liu Q."/>
        </authorList>
    </citation>
    <scope>NUCLEOTIDE SEQUENCE [LARGE SCALE GENOMIC DNA]</scope>
    <source>
        <strain evidence="8 9">117-T6</strain>
    </source>
</reference>
<gene>
    <name evidence="8" type="ORF">ECB94_19610</name>
</gene>
<accession>A0A3G4VFF1</accession>
<feature type="domain" description="EamA" evidence="7">
    <location>
        <begin position="168"/>
        <end position="299"/>
    </location>
</feature>
<name>A0A3G4VFF1_9VIBR</name>
<evidence type="ECO:0000313" key="8">
    <source>
        <dbReference type="EMBL" id="AYV23503.1"/>
    </source>
</evidence>
<keyword evidence="3 6" id="KW-0812">Transmembrane</keyword>
<evidence type="ECO:0000313" key="9">
    <source>
        <dbReference type="Proteomes" id="UP000279760"/>
    </source>
</evidence>
<feature type="domain" description="EamA" evidence="7">
    <location>
        <begin position="18"/>
        <end position="155"/>
    </location>
</feature>
<evidence type="ECO:0000256" key="6">
    <source>
        <dbReference type="SAM" id="Phobius"/>
    </source>
</evidence>
<feature type="transmembrane region" description="Helical" evidence="6">
    <location>
        <begin position="53"/>
        <end position="74"/>
    </location>
</feature>
<feature type="transmembrane region" description="Helical" evidence="6">
    <location>
        <begin position="198"/>
        <end position="217"/>
    </location>
</feature>
<dbReference type="InterPro" id="IPR051258">
    <property type="entry name" value="Diverse_Substrate_Transporter"/>
</dbReference>
<feature type="transmembrane region" description="Helical" evidence="6">
    <location>
        <begin position="139"/>
        <end position="157"/>
    </location>
</feature>
<evidence type="ECO:0000256" key="3">
    <source>
        <dbReference type="ARBA" id="ARBA00022692"/>
    </source>
</evidence>
<evidence type="ECO:0000256" key="2">
    <source>
        <dbReference type="ARBA" id="ARBA00022475"/>
    </source>
</evidence>
<keyword evidence="2" id="KW-1003">Cell membrane</keyword>
<protein>
    <submittedName>
        <fullName evidence="8">EamA/RhaT family transporter</fullName>
    </submittedName>
</protein>
<dbReference type="RefSeq" id="WP_124941468.1">
    <property type="nucleotide sequence ID" value="NZ_CP033578.1"/>
</dbReference>
<evidence type="ECO:0000256" key="1">
    <source>
        <dbReference type="ARBA" id="ARBA00004651"/>
    </source>
</evidence>
<keyword evidence="4 6" id="KW-1133">Transmembrane helix</keyword>
<feature type="transmembrane region" description="Helical" evidence="6">
    <location>
        <begin position="20"/>
        <end position="41"/>
    </location>
</feature>
<dbReference type="Proteomes" id="UP000279760">
    <property type="component" value="Chromosome 2"/>
</dbReference>
<keyword evidence="5 6" id="KW-0472">Membrane</keyword>
<comment type="subcellular location">
    <subcellularLocation>
        <location evidence="1">Cell membrane</location>
        <topology evidence="1">Multi-pass membrane protein</topology>
    </subcellularLocation>
</comment>
<dbReference type="PANTHER" id="PTHR42920:SF5">
    <property type="entry name" value="EAMA DOMAIN-CONTAINING PROTEIN"/>
    <property type="match status" value="1"/>
</dbReference>
<feature type="transmembrane region" description="Helical" evidence="6">
    <location>
        <begin position="229"/>
        <end position="249"/>
    </location>
</feature>
<dbReference type="GO" id="GO:0005886">
    <property type="term" value="C:plasma membrane"/>
    <property type="evidence" value="ECO:0007669"/>
    <property type="project" value="UniProtKB-SubCell"/>
</dbReference>
<organism evidence="8 9">
    <name type="scientific">Vibrio mediterranei</name>
    <dbReference type="NCBI Taxonomy" id="689"/>
    <lineage>
        <taxon>Bacteria</taxon>
        <taxon>Pseudomonadati</taxon>
        <taxon>Pseudomonadota</taxon>
        <taxon>Gammaproteobacteria</taxon>
        <taxon>Vibrionales</taxon>
        <taxon>Vibrionaceae</taxon>
        <taxon>Vibrio</taxon>
    </lineage>
</organism>
<feature type="transmembrane region" description="Helical" evidence="6">
    <location>
        <begin position="169"/>
        <end position="186"/>
    </location>
</feature>
<dbReference type="AlphaFoldDB" id="A0A3G4VFF1"/>
<feature type="transmembrane region" description="Helical" evidence="6">
    <location>
        <begin position="270"/>
        <end position="299"/>
    </location>
</feature>
<dbReference type="Pfam" id="PF00892">
    <property type="entry name" value="EamA"/>
    <property type="match status" value="2"/>
</dbReference>
<feature type="transmembrane region" description="Helical" evidence="6">
    <location>
        <begin position="86"/>
        <end position="109"/>
    </location>
</feature>
<dbReference type="PANTHER" id="PTHR42920">
    <property type="entry name" value="OS03G0707200 PROTEIN-RELATED"/>
    <property type="match status" value="1"/>
</dbReference>
<evidence type="ECO:0000259" key="7">
    <source>
        <dbReference type="Pfam" id="PF00892"/>
    </source>
</evidence>